<reference evidence="1" key="1">
    <citation type="submission" date="2021-02" db="EMBL/GenBank/DDBJ databases">
        <authorList>
            <person name="Dougan E. K."/>
            <person name="Rhodes N."/>
            <person name="Thang M."/>
            <person name="Chan C."/>
        </authorList>
    </citation>
    <scope>NUCLEOTIDE SEQUENCE</scope>
</reference>
<comment type="caution">
    <text evidence="1">The sequence shown here is derived from an EMBL/GenBank/DDBJ whole genome shotgun (WGS) entry which is preliminary data.</text>
</comment>
<keyword evidence="2" id="KW-1185">Reference proteome</keyword>
<dbReference type="Proteomes" id="UP000604046">
    <property type="component" value="Unassembled WGS sequence"/>
</dbReference>
<dbReference type="AlphaFoldDB" id="A0A812LTW5"/>
<proteinExistence type="predicted"/>
<evidence type="ECO:0000313" key="2">
    <source>
        <dbReference type="Proteomes" id="UP000604046"/>
    </source>
</evidence>
<evidence type="ECO:0000313" key="1">
    <source>
        <dbReference type="EMBL" id="CAE7253073.1"/>
    </source>
</evidence>
<dbReference type="EMBL" id="CAJNDS010001236">
    <property type="protein sequence ID" value="CAE7253073.1"/>
    <property type="molecule type" value="Genomic_DNA"/>
</dbReference>
<protein>
    <submittedName>
        <fullName evidence="1">Uncharacterized protein</fullName>
    </submittedName>
</protein>
<organism evidence="1 2">
    <name type="scientific">Symbiodinium natans</name>
    <dbReference type="NCBI Taxonomy" id="878477"/>
    <lineage>
        <taxon>Eukaryota</taxon>
        <taxon>Sar</taxon>
        <taxon>Alveolata</taxon>
        <taxon>Dinophyceae</taxon>
        <taxon>Suessiales</taxon>
        <taxon>Symbiodiniaceae</taxon>
        <taxon>Symbiodinium</taxon>
    </lineage>
</organism>
<sequence length="122" mass="13624">MTSSPDFYLAVQSENENPNIVDYCCQSVKDCILEGWKNGTGVAGKWHPAFRKEPPIESLEPIPTPPELKVCVREKNQLVIPQNLRQRWLKCPVRSVLLALVHCFICFFLGGNSCSGPRPGLA</sequence>
<gene>
    <name evidence="1" type="ORF">SNAT2548_LOCUS12698</name>
</gene>
<name>A0A812LTW5_9DINO</name>
<accession>A0A812LTW5</accession>